<protein>
    <submittedName>
        <fullName evidence="2">Uncharacterized protein</fullName>
    </submittedName>
</protein>
<organism evidence="2 3">
    <name type="scientific">Marasmiellus scandens</name>
    <dbReference type="NCBI Taxonomy" id="2682957"/>
    <lineage>
        <taxon>Eukaryota</taxon>
        <taxon>Fungi</taxon>
        <taxon>Dikarya</taxon>
        <taxon>Basidiomycota</taxon>
        <taxon>Agaricomycotina</taxon>
        <taxon>Agaricomycetes</taxon>
        <taxon>Agaricomycetidae</taxon>
        <taxon>Agaricales</taxon>
        <taxon>Marasmiineae</taxon>
        <taxon>Omphalotaceae</taxon>
        <taxon>Marasmiellus</taxon>
    </lineage>
</organism>
<evidence type="ECO:0000256" key="1">
    <source>
        <dbReference type="SAM" id="MobiDB-lite"/>
    </source>
</evidence>
<evidence type="ECO:0000313" key="3">
    <source>
        <dbReference type="Proteomes" id="UP001498398"/>
    </source>
</evidence>
<accession>A0ABR1JY50</accession>
<feature type="region of interest" description="Disordered" evidence="1">
    <location>
        <begin position="1"/>
        <end position="31"/>
    </location>
</feature>
<dbReference type="EMBL" id="JBANRG010000004">
    <property type="protein sequence ID" value="KAK7467705.1"/>
    <property type="molecule type" value="Genomic_DNA"/>
</dbReference>
<evidence type="ECO:0000313" key="2">
    <source>
        <dbReference type="EMBL" id="KAK7467705.1"/>
    </source>
</evidence>
<sequence length="106" mass="12530">MPEATPAQVSEKSVSFASEVEEIEDTTPPPKTQIEYERYIHKFELYDIEKYKYVPWDPTTYTPPPPPKEDLHNYFHVVSRYKTESGTPKLLISDWSKTLIRFLRHV</sequence>
<name>A0ABR1JY50_9AGAR</name>
<feature type="compositionally biased region" description="Polar residues" evidence="1">
    <location>
        <begin position="7"/>
        <end position="16"/>
    </location>
</feature>
<proteinExistence type="predicted"/>
<reference evidence="2 3" key="1">
    <citation type="submission" date="2024-01" db="EMBL/GenBank/DDBJ databases">
        <title>A draft genome for the cacao thread blight pathogen Marasmiellus scandens.</title>
        <authorList>
            <person name="Baruah I.K."/>
            <person name="Leung J."/>
            <person name="Bukari Y."/>
            <person name="Amoako-Attah I."/>
            <person name="Meinhardt L.W."/>
            <person name="Bailey B.A."/>
            <person name="Cohen S.P."/>
        </authorList>
    </citation>
    <scope>NUCLEOTIDE SEQUENCE [LARGE SCALE GENOMIC DNA]</scope>
    <source>
        <strain evidence="2 3">GH-19</strain>
    </source>
</reference>
<comment type="caution">
    <text evidence="2">The sequence shown here is derived from an EMBL/GenBank/DDBJ whole genome shotgun (WGS) entry which is preliminary data.</text>
</comment>
<dbReference type="Proteomes" id="UP001498398">
    <property type="component" value="Unassembled WGS sequence"/>
</dbReference>
<gene>
    <name evidence="2" type="ORF">VKT23_004757</name>
</gene>
<keyword evidence="3" id="KW-1185">Reference proteome</keyword>